<gene>
    <name evidence="1" type="ORF">chiPu_0028848</name>
</gene>
<dbReference type="EMBL" id="BEZZ01141955">
    <property type="protein sequence ID" value="GCC44970.1"/>
    <property type="molecule type" value="Genomic_DNA"/>
</dbReference>
<comment type="caution">
    <text evidence="1">The sequence shown here is derived from an EMBL/GenBank/DDBJ whole genome shotgun (WGS) entry which is preliminary data.</text>
</comment>
<evidence type="ECO:0000313" key="2">
    <source>
        <dbReference type="Proteomes" id="UP000287033"/>
    </source>
</evidence>
<sequence>MGLVIPAARNDRHLGLWVPAFAGTTLNLWHDPAQRRCGSFLRHQRRGDPLRLQEADDLGVRPGAAEQEALALVAALGAQAAQLRLGLDALGGDGDAEP</sequence>
<name>A0A401TQK4_CHIPU</name>
<evidence type="ECO:0000313" key="1">
    <source>
        <dbReference type="EMBL" id="GCC44970.1"/>
    </source>
</evidence>
<accession>A0A401TQK4</accession>
<protein>
    <submittedName>
        <fullName evidence="1">Uncharacterized protein</fullName>
    </submittedName>
</protein>
<keyword evidence="2" id="KW-1185">Reference proteome</keyword>
<dbReference type="Proteomes" id="UP000287033">
    <property type="component" value="Unassembled WGS sequence"/>
</dbReference>
<reference evidence="1 2" key="1">
    <citation type="journal article" date="2018" name="Nat. Ecol. Evol.">
        <title>Shark genomes provide insights into elasmobranch evolution and the origin of vertebrates.</title>
        <authorList>
            <person name="Hara Y"/>
            <person name="Yamaguchi K"/>
            <person name="Onimaru K"/>
            <person name="Kadota M"/>
            <person name="Koyanagi M"/>
            <person name="Keeley SD"/>
            <person name="Tatsumi K"/>
            <person name="Tanaka K"/>
            <person name="Motone F"/>
            <person name="Kageyama Y"/>
            <person name="Nozu R"/>
            <person name="Adachi N"/>
            <person name="Nishimura O"/>
            <person name="Nakagawa R"/>
            <person name="Tanegashima C"/>
            <person name="Kiyatake I"/>
            <person name="Matsumoto R"/>
            <person name="Murakumo K"/>
            <person name="Nishida K"/>
            <person name="Terakita A"/>
            <person name="Kuratani S"/>
            <person name="Sato K"/>
            <person name="Hyodo S Kuraku.S."/>
        </authorList>
    </citation>
    <scope>NUCLEOTIDE SEQUENCE [LARGE SCALE GENOMIC DNA]</scope>
</reference>
<proteinExistence type="predicted"/>
<feature type="non-terminal residue" evidence="1">
    <location>
        <position position="98"/>
    </location>
</feature>
<dbReference type="AlphaFoldDB" id="A0A401TQK4"/>
<organism evidence="1 2">
    <name type="scientific">Chiloscyllium punctatum</name>
    <name type="common">Brownbanded bambooshark</name>
    <name type="synonym">Hemiscyllium punctatum</name>
    <dbReference type="NCBI Taxonomy" id="137246"/>
    <lineage>
        <taxon>Eukaryota</taxon>
        <taxon>Metazoa</taxon>
        <taxon>Chordata</taxon>
        <taxon>Craniata</taxon>
        <taxon>Vertebrata</taxon>
        <taxon>Chondrichthyes</taxon>
        <taxon>Elasmobranchii</taxon>
        <taxon>Galeomorphii</taxon>
        <taxon>Galeoidea</taxon>
        <taxon>Orectolobiformes</taxon>
        <taxon>Hemiscylliidae</taxon>
        <taxon>Chiloscyllium</taxon>
    </lineage>
</organism>